<dbReference type="PANTHER" id="PTHR32552">
    <property type="entry name" value="FERRICHROME IRON RECEPTOR-RELATED"/>
    <property type="match status" value="1"/>
</dbReference>
<keyword evidence="2 11" id="KW-0813">Transport</keyword>
<proteinExistence type="inferred from homology"/>
<evidence type="ECO:0000256" key="6">
    <source>
        <dbReference type="ARBA" id="ARBA00023004"/>
    </source>
</evidence>
<evidence type="ECO:0000313" key="16">
    <source>
        <dbReference type="EMBL" id="RKF23306.1"/>
    </source>
</evidence>
<evidence type="ECO:0000256" key="2">
    <source>
        <dbReference type="ARBA" id="ARBA00022448"/>
    </source>
</evidence>
<evidence type="ECO:0000256" key="8">
    <source>
        <dbReference type="ARBA" id="ARBA00023077"/>
    </source>
</evidence>
<dbReference type="InterPro" id="IPR012910">
    <property type="entry name" value="Plug_dom"/>
</dbReference>
<evidence type="ECO:0000256" key="1">
    <source>
        <dbReference type="ARBA" id="ARBA00004571"/>
    </source>
</evidence>
<dbReference type="PROSITE" id="PS52016">
    <property type="entry name" value="TONB_DEPENDENT_REC_3"/>
    <property type="match status" value="1"/>
</dbReference>
<dbReference type="Gene3D" id="2.40.170.20">
    <property type="entry name" value="TonB-dependent receptor, beta-barrel domain"/>
    <property type="match status" value="1"/>
</dbReference>
<gene>
    <name evidence="16" type="ORF">D6851_02190</name>
</gene>
<keyword evidence="4" id="KW-0410">Iron transport</keyword>
<evidence type="ECO:0000256" key="9">
    <source>
        <dbReference type="ARBA" id="ARBA00023136"/>
    </source>
</evidence>
<organism evidence="16 17">
    <name type="scientific">Altericroceibacterium spongiae</name>
    <dbReference type="NCBI Taxonomy" id="2320269"/>
    <lineage>
        <taxon>Bacteria</taxon>
        <taxon>Pseudomonadati</taxon>
        <taxon>Pseudomonadota</taxon>
        <taxon>Alphaproteobacteria</taxon>
        <taxon>Sphingomonadales</taxon>
        <taxon>Erythrobacteraceae</taxon>
        <taxon>Altericroceibacterium</taxon>
    </lineage>
</organism>
<keyword evidence="8 12" id="KW-0798">TonB box</keyword>
<comment type="caution">
    <text evidence="16">The sequence shown here is derived from an EMBL/GenBank/DDBJ whole genome shotgun (WGS) entry which is preliminary data.</text>
</comment>
<reference evidence="16 17" key="1">
    <citation type="submission" date="2018-09" db="EMBL/GenBank/DDBJ databases">
        <title>Altererythrobacter spongiae sp. nov., isolated from a marine sponge.</title>
        <authorList>
            <person name="Zhuang L."/>
            <person name="Luo L."/>
        </authorList>
    </citation>
    <scope>NUCLEOTIDE SEQUENCE [LARGE SCALE GENOMIC DNA]</scope>
    <source>
        <strain evidence="16 17">HN-Y73</strain>
    </source>
</reference>
<name>A0A420ERH8_9SPHN</name>
<dbReference type="SUPFAM" id="SSF56935">
    <property type="entry name" value="Porins"/>
    <property type="match status" value="1"/>
</dbReference>
<keyword evidence="10 11" id="KW-0998">Cell outer membrane</keyword>
<dbReference type="Proteomes" id="UP000284395">
    <property type="component" value="Unassembled WGS sequence"/>
</dbReference>
<keyword evidence="17" id="KW-1185">Reference proteome</keyword>
<evidence type="ECO:0000256" key="11">
    <source>
        <dbReference type="PROSITE-ProRule" id="PRU01360"/>
    </source>
</evidence>
<evidence type="ECO:0000256" key="4">
    <source>
        <dbReference type="ARBA" id="ARBA00022496"/>
    </source>
</evidence>
<dbReference type="InterPro" id="IPR039426">
    <property type="entry name" value="TonB-dep_rcpt-like"/>
</dbReference>
<evidence type="ECO:0000259" key="15">
    <source>
        <dbReference type="Pfam" id="PF07715"/>
    </source>
</evidence>
<evidence type="ECO:0000256" key="7">
    <source>
        <dbReference type="ARBA" id="ARBA00023065"/>
    </source>
</evidence>
<feature type="domain" description="TonB-dependent receptor-like beta-barrel" evidence="14">
    <location>
        <begin position="267"/>
        <end position="720"/>
    </location>
</feature>
<dbReference type="GO" id="GO:0009279">
    <property type="term" value="C:cell outer membrane"/>
    <property type="evidence" value="ECO:0007669"/>
    <property type="project" value="UniProtKB-SubCell"/>
</dbReference>
<dbReference type="PANTHER" id="PTHR32552:SF81">
    <property type="entry name" value="TONB-DEPENDENT OUTER MEMBRANE RECEPTOR"/>
    <property type="match status" value="1"/>
</dbReference>
<evidence type="ECO:0000256" key="3">
    <source>
        <dbReference type="ARBA" id="ARBA00022452"/>
    </source>
</evidence>
<evidence type="ECO:0000256" key="12">
    <source>
        <dbReference type="PROSITE-ProRule" id="PRU10143"/>
    </source>
</evidence>
<dbReference type="OrthoDB" id="7192131at2"/>
<evidence type="ECO:0000256" key="10">
    <source>
        <dbReference type="ARBA" id="ARBA00023237"/>
    </source>
</evidence>
<keyword evidence="3 11" id="KW-1134">Transmembrane beta strand</keyword>
<comment type="subcellular location">
    <subcellularLocation>
        <location evidence="1 11">Cell outer membrane</location>
        <topology evidence="1 11">Multi-pass membrane protein</topology>
    </subcellularLocation>
</comment>
<sequence>MEGEMKTLLWGASLGSLVIAGQVQAQDRANTTDHAALEQDRGQIDTIVVTANRRSESVQDSSLSIAVIGGDDLADAGVSEATDLGSVVPGLTVSLGGGVVQTYMRGVGDFATNANAESAIAYNIDGVYISRPNGIGPIFFDLERVEVLKGPQGTLYGRNATGGAINLITRKPEAGFSGEVSAEIGNYNARKISAAAGGGTETFAVRGAIQYNKHDGYLSDGYNDADSIAGRLIARVRPSETIDLTVMGEYLDMDSQGAATIKRSMFTPVPEDHWEGPSIGNIQQPPTAFIPGGTRIEDDGFNDTKVKAVSAELNVDLGGATVTFLPAYRDTDAAYLTYTPGFYYNTAETSKQTSIELRLANDGEALTWVVGGYFFDEDQTQNYELRAIPIQQSTVSTELGTRAYALFGEATYSISPEFRLIGGLRWSRDEKSQSGLSNAILPTPGQTDNFAERDFEDVSWRAGFEYDVGPENMLFGTAATGYKAGGFFPSVPYPDNSYEPEQLTAFTLGSRNQFLDRTLQLNLEGFYWKYDNKQERFLGATPGGTTGLLTTNAGKATLYGASMDMQFKPTRNDIFHFAVEYLHTKYDRFLYQVYNPSSTAPIINSYPENATSCSLGPVEPYTANDAIPPLQYDSTQSVDCSGKPLVRAPKWTGSMGYQHTFELGGGTVIIAGADGQFSSSQYLSPDFIESGRDNGYLSINADVTLELQSGLSIKIWGRNLTNEAIYTGGGRYAFSRPLAAGGDPTLFYANIRAPRTYGGTVKFRF</sequence>
<evidence type="ECO:0000256" key="13">
    <source>
        <dbReference type="RuleBase" id="RU003357"/>
    </source>
</evidence>
<feature type="domain" description="TonB-dependent receptor plug" evidence="15">
    <location>
        <begin position="58"/>
        <end position="164"/>
    </location>
</feature>
<dbReference type="EMBL" id="RAPF01000001">
    <property type="protein sequence ID" value="RKF23306.1"/>
    <property type="molecule type" value="Genomic_DNA"/>
</dbReference>
<keyword evidence="5 11" id="KW-0812">Transmembrane</keyword>
<feature type="short sequence motif" description="TonB box" evidence="12">
    <location>
        <begin position="46"/>
        <end position="52"/>
    </location>
</feature>
<protein>
    <recommendedName>
        <fullName evidence="18">TonB-dependent receptor</fullName>
    </recommendedName>
</protein>
<evidence type="ECO:0000313" key="17">
    <source>
        <dbReference type="Proteomes" id="UP000284395"/>
    </source>
</evidence>
<dbReference type="GO" id="GO:0006826">
    <property type="term" value="P:iron ion transport"/>
    <property type="evidence" value="ECO:0007669"/>
    <property type="project" value="UniProtKB-KW"/>
</dbReference>
<evidence type="ECO:0000256" key="5">
    <source>
        <dbReference type="ARBA" id="ARBA00022692"/>
    </source>
</evidence>
<dbReference type="InterPro" id="IPR000531">
    <property type="entry name" value="Beta-barrel_TonB"/>
</dbReference>
<dbReference type="InterPro" id="IPR036942">
    <property type="entry name" value="Beta-barrel_TonB_sf"/>
</dbReference>
<dbReference type="AlphaFoldDB" id="A0A420ERH8"/>
<comment type="similarity">
    <text evidence="11 13">Belongs to the TonB-dependent receptor family.</text>
</comment>
<evidence type="ECO:0008006" key="18">
    <source>
        <dbReference type="Google" id="ProtNLM"/>
    </source>
</evidence>
<accession>A0A420ERH8</accession>
<keyword evidence="9 11" id="KW-0472">Membrane</keyword>
<dbReference type="PROSITE" id="PS00430">
    <property type="entry name" value="TONB_DEPENDENT_REC_1"/>
    <property type="match status" value="1"/>
</dbReference>
<keyword evidence="6" id="KW-0408">Iron</keyword>
<dbReference type="InterPro" id="IPR010916">
    <property type="entry name" value="TonB_box_CS"/>
</dbReference>
<evidence type="ECO:0000259" key="14">
    <source>
        <dbReference type="Pfam" id="PF00593"/>
    </source>
</evidence>
<dbReference type="Pfam" id="PF00593">
    <property type="entry name" value="TonB_dep_Rec_b-barrel"/>
    <property type="match status" value="1"/>
</dbReference>
<keyword evidence="7" id="KW-0406">Ion transport</keyword>
<dbReference type="Pfam" id="PF07715">
    <property type="entry name" value="Plug"/>
    <property type="match status" value="1"/>
</dbReference>